<evidence type="ECO:0000256" key="9">
    <source>
        <dbReference type="PROSITE-ProRule" id="PRU10141"/>
    </source>
</evidence>
<dbReference type="Pfam" id="PF00069">
    <property type="entry name" value="Pkinase"/>
    <property type="match status" value="1"/>
</dbReference>
<comment type="similarity">
    <text evidence="10">Belongs to the protein kinase superfamily.</text>
</comment>
<dbReference type="PANTHER" id="PTHR24356">
    <property type="entry name" value="SERINE/THREONINE-PROTEIN KINASE"/>
    <property type="match status" value="1"/>
</dbReference>
<evidence type="ECO:0000256" key="2">
    <source>
        <dbReference type="ARBA" id="ARBA00022527"/>
    </source>
</evidence>
<dbReference type="InterPro" id="IPR050236">
    <property type="entry name" value="Ser_Thr_kinase_AGC"/>
</dbReference>
<evidence type="ECO:0000256" key="1">
    <source>
        <dbReference type="ARBA" id="ARBA00012513"/>
    </source>
</evidence>
<dbReference type="Proteomes" id="UP000002316">
    <property type="component" value="Chromosome 10"/>
</dbReference>
<dbReference type="VEuPathDB" id="TriTrypDB:Tbg972.10.5990"/>
<evidence type="ECO:0000259" key="11">
    <source>
        <dbReference type="PROSITE" id="PS50011"/>
    </source>
</evidence>
<protein>
    <recommendedName>
        <fullName evidence="1">non-specific serine/threonine protein kinase</fullName>
        <ecNumber evidence="1">2.7.11.1</ecNumber>
    </recommendedName>
</protein>
<dbReference type="GO" id="GO:0035556">
    <property type="term" value="P:intracellular signal transduction"/>
    <property type="evidence" value="ECO:0007669"/>
    <property type="project" value="TreeGrafter"/>
</dbReference>
<evidence type="ECO:0000256" key="6">
    <source>
        <dbReference type="ARBA" id="ARBA00022840"/>
    </source>
</evidence>
<dbReference type="Gene3D" id="3.30.200.20">
    <property type="entry name" value="Phosphorylase Kinase, domain 1"/>
    <property type="match status" value="1"/>
</dbReference>
<dbReference type="Gene3D" id="1.10.510.10">
    <property type="entry name" value="Transferase(Phosphotransferase) domain 1"/>
    <property type="match status" value="1"/>
</dbReference>
<dbReference type="InterPro" id="IPR017441">
    <property type="entry name" value="Protein_kinase_ATP_BS"/>
</dbReference>
<sequence length="470" mass="53617">MCLLIIEHLFYSPCTVTTVLSLKLFGGGEKTGKMSDVPKSQVGTDAKVAVAKKYTGEYYVKGMVGDKKSFAIEHSRGRQKKHTVNEFCVGDAIGRGAFAEVFQCWRPEEPHIVYAMKKIRKDLIVKRKQSLNVHTERDLLSDAKLRQKRVSCPWITDLVVAFQDQDFLYIVTEYCSGGDLISWLIRYDVFPEETARFYFVELVLALNALHKMGYVHRDVKPDNVLIDREGHVKLADFGLSKRDPDQAESTSVADDSYLTEDVTVDDDVKKRFRDKKERKVMFFSTVGSPAYIAPEVLIGRGYDYSCDWWSAGVILYEMIFGYPPFFNDNNTATAKKIIQFKEHLEFPKDQTTVSKEAIDLISHLIADSKERYGFEEIIRHPFCKGVPLTDSIRNEEAPFSVVLNDPKDLQYFEPAPDNADIQKQPMTAVSREDQSVFVGFTSKLCDRNQSTTCSRALGRFHELQNFSDDD</sequence>
<keyword evidence="6 9" id="KW-0067">ATP-binding</keyword>
<dbReference type="CDD" id="cd05573">
    <property type="entry name" value="STKc_ROCK_NDR_like"/>
    <property type="match status" value="1"/>
</dbReference>
<dbReference type="SUPFAM" id="SSF56112">
    <property type="entry name" value="Protein kinase-like (PK-like)"/>
    <property type="match status" value="1"/>
</dbReference>
<dbReference type="GO" id="GO:0004674">
    <property type="term" value="F:protein serine/threonine kinase activity"/>
    <property type="evidence" value="ECO:0007669"/>
    <property type="project" value="UniProtKB-KW"/>
</dbReference>
<dbReference type="RefSeq" id="XP_011777778.1">
    <property type="nucleotide sequence ID" value="XM_011779476.1"/>
</dbReference>
<dbReference type="PANTHER" id="PTHR24356:SF184">
    <property type="entry name" value="SERINE_THREONINE-PROTEIN KINASE TRICORNERED"/>
    <property type="match status" value="1"/>
</dbReference>
<reference evidence="13" key="1">
    <citation type="journal article" date="2010" name="PLoS Negl. Trop. Dis.">
        <title>The genome sequence of Trypanosoma brucei gambiense, causative agent of chronic human african trypanosomiasis.</title>
        <authorList>
            <person name="Jackson A.P."/>
            <person name="Sanders M."/>
            <person name="Berry A."/>
            <person name="McQuillan J."/>
            <person name="Aslett M.A."/>
            <person name="Quail M.A."/>
            <person name="Chukualim B."/>
            <person name="Capewell P."/>
            <person name="MacLeod A."/>
            <person name="Melville S.E."/>
            <person name="Gibson W."/>
            <person name="Barry J.D."/>
            <person name="Berriman M."/>
            <person name="Hertz-Fowler C."/>
        </authorList>
    </citation>
    <scope>NUCLEOTIDE SEQUENCE [LARGE SCALE GENOMIC DNA]</scope>
    <source>
        <strain evidence="13">MHOM/CI/86/DAL972</strain>
    </source>
</reference>
<dbReference type="PROSITE" id="PS00108">
    <property type="entry name" value="PROTEIN_KINASE_ST"/>
    <property type="match status" value="1"/>
</dbReference>
<feature type="domain" description="Protein kinase" evidence="11">
    <location>
        <begin position="87"/>
        <end position="383"/>
    </location>
</feature>
<evidence type="ECO:0000313" key="13">
    <source>
        <dbReference type="Proteomes" id="UP000002316"/>
    </source>
</evidence>
<keyword evidence="3" id="KW-0808">Transferase</keyword>
<dbReference type="GeneID" id="23865692"/>
<evidence type="ECO:0000256" key="3">
    <source>
        <dbReference type="ARBA" id="ARBA00022679"/>
    </source>
</evidence>
<dbReference type="InterPro" id="IPR000719">
    <property type="entry name" value="Prot_kinase_dom"/>
</dbReference>
<feature type="binding site" evidence="9">
    <location>
        <position position="126"/>
    </location>
    <ligand>
        <name>ATP</name>
        <dbReference type="ChEBI" id="CHEBI:30616"/>
    </ligand>
</feature>
<evidence type="ECO:0000256" key="8">
    <source>
        <dbReference type="ARBA" id="ARBA00048679"/>
    </source>
</evidence>
<keyword evidence="4 9" id="KW-0547">Nucleotide-binding</keyword>
<dbReference type="InterPro" id="IPR011009">
    <property type="entry name" value="Kinase-like_dom_sf"/>
</dbReference>
<dbReference type="GO" id="GO:0005524">
    <property type="term" value="F:ATP binding"/>
    <property type="evidence" value="ECO:0007669"/>
    <property type="project" value="UniProtKB-UniRule"/>
</dbReference>
<evidence type="ECO:0000256" key="7">
    <source>
        <dbReference type="ARBA" id="ARBA00047899"/>
    </source>
</evidence>
<dbReference type="AlphaFoldDB" id="D0A2M0"/>
<evidence type="ECO:0000313" key="12">
    <source>
        <dbReference type="EMBL" id="CBH15514.1"/>
    </source>
</evidence>
<dbReference type="EC" id="2.7.11.1" evidence="1"/>
<organism evidence="12 13">
    <name type="scientific">Trypanosoma brucei gambiense (strain MHOM/CI/86/DAL972)</name>
    <dbReference type="NCBI Taxonomy" id="679716"/>
    <lineage>
        <taxon>Eukaryota</taxon>
        <taxon>Discoba</taxon>
        <taxon>Euglenozoa</taxon>
        <taxon>Kinetoplastea</taxon>
        <taxon>Metakinetoplastina</taxon>
        <taxon>Trypanosomatida</taxon>
        <taxon>Trypanosomatidae</taxon>
        <taxon>Trypanosoma</taxon>
    </lineage>
</organism>
<evidence type="ECO:0000256" key="4">
    <source>
        <dbReference type="ARBA" id="ARBA00022741"/>
    </source>
</evidence>
<comment type="catalytic activity">
    <reaction evidence="7">
        <text>L-threonyl-[protein] + ATP = O-phospho-L-threonyl-[protein] + ADP + H(+)</text>
        <dbReference type="Rhea" id="RHEA:46608"/>
        <dbReference type="Rhea" id="RHEA-COMP:11060"/>
        <dbReference type="Rhea" id="RHEA-COMP:11605"/>
        <dbReference type="ChEBI" id="CHEBI:15378"/>
        <dbReference type="ChEBI" id="CHEBI:30013"/>
        <dbReference type="ChEBI" id="CHEBI:30616"/>
        <dbReference type="ChEBI" id="CHEBI:61977"/>
        <dbReference type="ChEBI" id="CHEBI:456216"/>
        <dbReference type="EC" id="2.7.11.1"/>
    </reaction>
</comment>
<dbReference type="InterPro" id="IPR008271">
    <property type="entry name" value="Ser/Thr_kinase_AS"/>
</dbReference>
<comment type="catalytic activity">
    <reaction evidence="8">
        <text>L-seryl-[protein] + ATP = O-phospho-L-seryl-[protein] + ADP + H(+)</text>
        <dbReference type="Rhea" id="RHEA:17989"/>
        <dbReference type="Rhea" id="RHEA-COMP:9863"/>
        <dbReference type="Rhea" id="RHEA-COMP:11604"/>
        <dbReference type="ChEBI" id="CHEBI:15378"/>
        <dbReference type="ChEBI" id="CHEBI:29999"/>
        <dbReference type="ChEBI" id="CHEBI:30616"/>
        <dbReference type="ChEBI" id="CHEBI:83421"/>
        <dbReference type="ChEBI" id="CHEBI:456216"/>
        <dbReference type="EC" id="2.7.11.1"/>
    </reaction>
</comment>
<evidence type="ECO:0000256" key="5">
    <source>
        <dbReference type="ARBA" id="ARBA00022777"/>
    </source>
</evidence>
<keyword evidence="2 10" id="KW-0723">Serine/threonine-protein kinase</keyword>
<evidence type="ECO:0000256" key="10">
    <source>
        <dbReference type="RuleBase" id="RU000304"/>
    </source>
</evidence>
<dbReference type="FunFam" id="1.10.510.10:FF:000570">
    <property type="entry name" value="Non-specific serine/threonine protein kinase"/>
    <property type="match status" value="1"/>
</dbReference>
<dbReference type="SMART" id="SM00220">
    <property type="entry name" value="S_TKc"/>
    <property type="match status" value="1"/>
</dbReference>
<dbReference type="KEGG" id="tbg:TbgDal_X5990"/>
<keyword evidence="5 12" id="KW-0418">Kinase</keyword>
<name>D0A2M0_TRYB9</name>
<dbReference type="OrthoDB" id="3638488at2759"/>
<proteinExistence type="inferred from homology"/>
<gene>
    <name evidence="12" type="ORF">TbgDal_X5990</name>
</gene>
<dbReference type="EMBL" id="FN554973">
    <property type="protein sequence ID" value="CBH15514.1"/>
    <property type="molecule type" value="Genomic_DNA"/>
</dbReference>
<dbReference type="PROSITE" id="PS00107">
    <property type="entry name" value="PROTEIN_KINASE_ATP"/>
    <property type="match status" value="1"/>
</dbReference>
<dbReference type="PROSITE" id="PS50011">
    <property type="entry name" value="PROTEIN_KINASE_DOM"/>
    <property type="match status" value="1"/>
</dbReference>
<accession>D0A2M0</accession>